<accession>A0AAD1R828</accession>
<name>A0AAD1R828_PELCU</name>
<gene>
    <name evidence="2" type="ORF">PECUL_23A054501</name>
</gene>
<feature type="compositionally biased region" description="Polar residues" evidence="1">
    <location>
        <begin position="85"/>
        <end position="99"/>
    </location>
</feature>
<feature type="region of interest" description="Disordered" evidence="1">
    <location>
        <begin position="1"/>
        <end position="99"/>
    </location>
</feature>
<proteinExistence type="predicted"/>
<evidence type="ECO:0000256" key="1">
    <source>
        <dbReference type="SAM" id="MobiDB-lite"/>
    </source>
</evidence>
<evidence type="ECO:0000313" key="3">
    <source>
        <dbReference type="Proteomes" id="UP001295444"/>
    </source>
</evidence>
<reference evidence="2" key="1">
    <citation type="submission" date="2022-03" db="EMBL/GenBank/DDBJ databases">
        <authorList>
            <person name="Alioto T."/>
            <person name="Alioto T."/>
            <person name="Gomez Garrido J."/>
        </authorList>
    </citation>
    <scope>NUCLEOTIDE SEQUENCE</scope>
</reference>
<organism evidence="2 3">
    <name type="scientific">Pelobates cultripes</name>
    <name type="common">Western spadefoot toad</name>
    <dbReference type="NCBI Taxonomy" id="61616"/>
    <lineage>
        <taxon>Eukaryota</taxon>
        <taxon>Metazoa</taxon>
        <taxon>Chordata</taxon>
        <taxon>Craniata</taxon>
        <taxon>Vertebrata</taxon>
        <taxon>Euteleostomi</taxon>
        <taxon>Amphibia</taxon>
        <taxon>Batrachia</taxon>
        <taxon>Anura</taxon>
        <taxon>Pelobatoidea</taxon>
        <taxon>Pelobatidae</taxon>
        <taxon>Pelobates</taxon>
    </lineage>
</organism>
<feature type="compositionally biased region" description="Basic residues" evidence="1">
    <location>
        <begin position="1"/>
        <end position="11"/>
    </location>
</feature>
<dbReference type="Proteomes" id="UP001295444">
    <property type="component" value="Chromosome 01"/>
</dbReference>
<dbReference type="EMBL" id="OW240912">
    <property type="protein sequence ID" value="CAH2225575.1"/>
    <property type="molecule type" value="Genomic_DNA"/>
</dbReference>
<feature type="compositionally biased region" description="Polar residues" evidence="1">
    <location>
        <begin position="52"/>
        <end position="64"/>
    </location>
</feature>
<sequence>MATKSSKKLKQKMIDSHLSSQQTEHLCDQDGAGTHGSPTYEAETEDILGCHSSESSIPATNASNEKQKTDTPPPCKMARDWQQVPWINNTPQGRRNYQP</sequence>
<protein>
    <submittedName>
        <fullName evidence="2">Uncharacterized protein</fullName>
    </submittedName>
</protein>
<evidence type="ECO:0000313" key="2">
    <source>
        <dbReference type="EMBL" id="CAH2225575.1"/>
    </source>
</evidence>
<dbReference type="AlphaFoldDB" id="A0AAD1R828"/>
<keyword evidence="3" id="KW-1185">Reference proteome</keyword>